<feature type="region of interest" description="Disordered" evidence="1">
    <location>
        <begin position="589"/>
        <end position="840"/>
    </location>
</feature>
<dbReference type="PANTHER" id="PTHR13491:SF0">
    <property type="entry name" value="ZINC FINGER CCHC DOMAIN-CONTAINING PROTEIN 10"/>
    <property type="match status" value="1"/>
</dbReference>
<feature type="region of interest" description="Disordered" evidence="1">
    <location>
        <begin position="101"/>
        <end position="160"/>
    </location>
</feature>
<feature type="compositionally biased region" description="Basic and acidic residues" evidence="1">
    <location>
        <begin position="134"/>
        <end position="143"/>
    </location>
</feature>
<accession>A0A383WCL5</accession>
<feature type="transmembrane region" description="Helical" evidence="2">
    <location>
        <begin position="346"/>
        <end position="376"/>
    </location>
</feature>
<dbReference type="AlphaFoldDB" id="A0A383WCL5"/>
<feature type="domain" description="Mechanosensitive ion channel MscS" evidence="3">
    <location>
        <begin position="379"/>
        <end position="478"/>
    </location>
</feature>
<feature type="compositionally biased region" description="Low complexity" evidence="1">
    <location>
        <begin position="923"/>
        <end position="945"/>
    </location>
</feature>
<evidence type="ECO:0000259" key="3">
    <source>
        <dbReference type="Pfam" id="PF00924"/>
    </source>
</evidence>
<feature type="compositionally biased region" description="Low complexity" evidence="1">
    <location>
        <begin position="705"/>
        <end position="717"/>
    </location>
</feature>
<dbReference type="GO" id="GO:0055085">
    <property type="term" value="P:transmembrane transport"/>
    <property type="evidence" value="ECO:0007669"/>
    <property type="project" value="InterPro"/>
</dbReference>
<gene>
    <name evidence="4" type="ORF">BQ4739_LOCUS15137</name>
</gene>
<keyword evidence="2" id="KW-0812">Transmembrane</keyword>
<feature type="region of interest" description="Disordered" evidence="1">
    <location>
        <begin position="494"/>
        <end position="550"/>
    </location>
</feature>
<reference evidence="4 5" key="1">
    <citation type="submission" date="2016-10" db="EMBL/GenBank/DDBJ databases">
        <authorList>
            <person name="Cai Z."/>
        </authorList>
    </citation>
    <scope>NUCLEOTIDE SEQUENCE [LARGE SCALE GENOMIC DNA]</scope>
</reference>
<protein>
    <recommendedName>
        <fullName evidence="3">Mechanosensitive ion channel MscS domain-containing protein</fullName>
    </recommendedName>
</protein>
<evidence type="ECO:0000313" key="5">
    <source>
        <dbReference type="Proteomes" id="UP000256970"/>
    </source>
</evidence>
<evidence type="ECO:0000256" key="1">
    <source>
        <dbReference type="SAM" id="MobiDB-lite"/>
    </source>
</evidence>
<dbReference type="InterPro" id="IPR006685">
    <property type="entry name" value="MscS_channel_2nd"/>
</dbReference>
<feature type="compositionally biased region" description="Low complexity" evidence="1">
    <location>
        <begin position="612"/>
        <end position="624"/>
    </location>
</feature>
<dbReference type="Pfam" id="PF00924">
    <property type="entry name" value="MS_channel_2nd"/>
    <property type="match status" value="1"/>
</dbReference>
<name>A0A383WCL5_TETOB</name>
<feature type="compositionally biased region" description="Low complexity" evidence="1">
    <location>
        <begin position="648"/>
        <end position="658"/>
    </location>
</feature>
<dbReference type="PANTHER" id="PTHR13491">
    <property type="entry name" value="ZCCHC10 PROTEIN"/>
    <property type="match status" value="1"/>
</dbReference>
<dbReference type="GO" id="GO:0016020">
    <property type="term" value="C:membrane"/>
    <property type="evidence" value="ECO:0007669"/>
    <property type="project" value="InterPro"/>
</dbReference>
<feature type="compositionally biased region" description="Low complexity" evidence="1">
    <location>
        <begin position="101"/>
        <end position="131"/>
    </location>
</feature>
<evidence type="ECO:0000313" key="4">
    <source>
        <dbReference type="EMBL" id="SZX74819.1"/>
    </source>
</evidence>
<feature type="compositionally biased region" description="Low complexity" evidence="1">
    <location>
        <begin position="778"/>
        <end position="794"/>
    </location>
</feature>
<keyword evidence="2" id="KW-0472">Membrane</keyword>
<organism evidence="4 5">
    <name type="scientific">Tetradesmus obliquus</name>
    <name type="common">Green alga</name>
    <name type="synonym">Acutodesmus obliquus</name>
    <dbReference type="NCBI Taxonomy" id="3088"/>
    <lineage>
        <taxon>Eukaryota</taxon>
        <taxon>Viridiplantae</taxon>
        <taxon>Chlorophyta</taxon>
        <taxon>core chlorophytes</taxon>
        <taxon>Chlorophyceae</taxon>
        <taxon>CS clade</taxon>
        <taxon>Sphaeropleales</taxon>
        <taxon>Scenedesmaceae</taxon>
        <taxon>Tetradesmus</taxon>
    </lineage>
</organism>
<feature type="transmembrane region" description="Helical" evidence="2">
    <location>
        <begin position="254"/>
        <end position="280"/>
    </location>
</feature>
<feature type="region of interest" description="Disordered" evidence="1">
    <location>
        <begin position="923"/>
        <end position="949"/>
    </location>
</feature>
<dbReference type="Proteomes" id="UP000256970">
    <property type="component" value="Unassembled WGS sequence"/>
</dbReference>
<sequence length="1026" mass="106546">MYRFQQQQALNRGQLLPIRPSAVQLRPTCLKRPSLLSPGSCYAASLRATHPDLQRVAALWGQRAAYDSDDYEWEDLAIGGTAAAAASIAAGVAAGAGFPSDAAGSTGAAGSSSPSDSSSSSSRRSSKPPAAQDSKQRRVRTQEEDAYEQEQQHGQAPPAESYAGGGVVGVFVAGWMGLIGLVLRLLQPAMSLALLVLSPLTQASPARAKHKLQKLAAELPEGFWAKLHFLWETPTVKSIRITASVANWGVRLPAIAALLLTQGSLLASQVSLPMLAPLLLGTGMMVNSIKKNASFVFPRLGLLVVLLWLLWFVNSVIQNTWMVLLKQGRIDARTMSGARMITECSSLLLAGVLVLSALGININALLLPTGVVLAIASKDLLQNLIAGLYLVLVQPFRLGDKVAVSCSLPTSHAANGSSGRNGAGSLAGGGSSSSGGTGLGSVQGWFEGVCEKVDLRYTVLRDGRRRLMVPNNSFISREFLVYDDVLSADAARLGGTSSAAGSRGSSPWPGSSSSSSAAAHDAQAGQYATAYGASSGGPVEPSIREGHMTTELPPLAPPIFPGMTYVAPGYAQYDPAHYAPYAAYQQLQQLQQQQQQDEEDEESADAEEEADSSQQQQADSAPPAGGSQGPDARQQGVAAKSPADQQPGGSSSNSSSKGSGKRSRSRAAKGPPGYLPQGYTAPPPYLGIPVYWPLLNPWGAAPGRQQQQQHPQQPQQPEAIHEFDGAGMHQPVMPHYSPLQQQHEAGINHSQDPWQQQQWPQQQWQQAPQPRIRGAGAGNAAAAGGSGHRSPSASQGGGSSSGGAAAAKPAQQAQARARQASSGGSSGSRDGSRKQRADEVRNQAVHMAALGGSSYGFWGAPLPPVPLQPGDFQQQQQQQYWQAMQYPHHMPAAAHPSMRVHSEMLMQPPAHAYTYGYMQPASASSQEAGSSSSSSSEGGIAASSADFLMPPGSPDPAAAAAAGSSLAASLSSGVGAASAAAAAAGAAMRHLPAQQLGGLAQQAAGGLLGQVGGMCREVGQSLGELP</sequence>
<evidence type="ECO:0000256" key="2">
    <source>
        <dbReference type="SAM" id="Phobius"/>
    </source>
</evidence>
<feature type="compositionally biased region" description="Basic and acidic residues" evidence="1">
    <location>
        <begin position="830"/>
        <end position="840"/>
    </location>
</feature>
<feature type="compositionally biased region" description="Low complexity" evidence="1">
    <location>
        <begin position="751"/>
        <end position="770"/>
    </location>
</feature>
<feature type="transmembrane region" description="Helical" evidence="2">
    <location>
        <begin position="162"/>
        <end position="186"/>
    </location>
</feature>
<dbReference type="Gene3D" id="1.10.287.1260">
    <property type="match status" value="1"/>
</dbReference>
<feature type="region of interest" description="Disordered" evidence="1">
    <location>
        <begin position="413"/>
        <end position="436"/>
    </location>
</feature>
<keyword evidence="2" id="KW-1133">Transmembrane helix</keyword>
<feature type="compositionally biased region" description="Low complexity" evidence="1">
    <location>
        <begin position="494"/>
        <end position="537"/>
    </location>
</feature>
<feature type="compositionally biased region" description="Acidic residues" evidence="1">
    <location>
        <begin position="596"/>
        <end position="611"/>
    </location>
</feature>
<feature type="compositionally biased region" description="Gly residues" evidence="1">
    <location>
        <begin position="419"/>
        <end position="436"/>
    </location>
</feature>
<dbReference type="InterPro" id="IPR039715">
    <property type="entry name" value="ZCCHC10"/>
</dbReference>
<feature type="compositionally biased region" description="Low complexity" evidence="1">
    <location>
        <begin position="802"/>
        <end position="829"/>
    </location>
</feature>
<dbReference type="EMBL" id="FNXT01001221">
    <property type="protein sequence ID" value="SZX74819.1"/>
    <property type="molecule type" value="Genomic_DNA"/>
</dbReference>
<proteinExistence type="predicted"/>
<feature type="transmembrane region" description="Helical" evidence="2">
    <location>
        <begin position="300"/>
        <end position="325"/>
    </location>
</feature>
<keyword evidence="5" id="KW-1185">Reference proteome</keyword>